<dbReference type="EMBL" id="BAABHJ010000009">
    <property type="protein sequence ID" value="GAA4609755.1"/>
    <property type="molecule type" value="Genomic_DNA"/>
</dbReference>
<dbReference type="InterPro" id="IPR028096">
    <property type="entry name" value="EfeO_Cupredoxin"/>
</dbReference>
<protein>
    <submittedName>
        <fullName evidence="6">Cupredoxin family copper-binding protein</fullName>
    </submittedName>
</protein>
<evidence type="ECO:0000259" key="5">
    <source>
        <dbReference type="Pfam" id="PF13473"/>
    </source>
</evidence>
<dbReference type="Gene3D" id="2.60.40.420">
    <property type="entry name" value="Cupredoxins - blue copper proteins"/>
    <property type="match status" value="1"/>
</dbReference>
<keyword evidence="7" id="KW-1185">Reference proteome</keyword>
<dbReference type="CDD" id="cd13921">
    <property type="entry name" value="Amicyanin"/>
    <property type="match status" value="1"/>
</dbReference>
<evidence type="ECO:0000313" key="6">
    <source>
        <dbReference type="EMBL" id="GAA4609755.1"/>
    </source>
</evidence>
<dbReference type="InterPro" id="IPR035668">
    <property type="entry name" value="Amicyanin"/>
</dbReference>
<evidence type="ECO:0000256" key="3">
    <source>
        <dbReference type="ARBA" id="ARBA00022764"/>
    </source>
</evidence>
<dbReference type="PRINTS" id="PR00155">
    <property type="entry name" value="AMICYANIN"/>
</dbReference>
<evidence type="ECO:0000256" key="1">
    <source>
        <dbReference type="ARBA" id="ARBA00004418"/>
    </source>
</evidence>
<proteinExistence type="predicted"/>
<evidence type="ECO:0000313" key="7">
    <source>
        <dbReference type="Proteomes" id="UP001500212"/>
    </source>
</evidence>
<dbReference type="InterPro" id="IPR008972">
    <property type="entry name" value="Cupredoxin"/>
</dbReference>
<evidence type="ECO:0000256" key="4">
    <source>
        <dbReference type="ARBA" id="ARBA00022982"/>
    </source>
</evidence>
<dbReference type="PANTHER" id="PTHR36507">
    <property type="entry name" value="BLL1555 PROTEIN"/>
    <property type="match status" value="1"/>
</dbReference>
<dbReference type="InterPro" id="IPR052721">
    <property type="entry name" value="ET_Amicyanin"/>
</dbReference>
<organism evidence="6 7">
    <name type="scientific">Actinoallomurus liliacearum</name>
    <dbReference type="NCBI Taxonomy" id="1080073"/>
    <lineage>
        <taxon>Bacteria</taxon>
        <taxon>Bacillati</taxon>
        <taxon>Actinomycetota</taxon>
        <taxon>Actinomycetes</taxon>
        <taxon>Streptosporangiales</taxon>
        <taxon>Thermomonosporaceae</taxon>
        <taxon>Actinoallomurus</taxon>
    </lineage>
</organism>
<dbReference type="Pfam" id="PF13473">
    <property type="entry name" value="Cupredoxin_1"/>
    <property type="match status" value="1"/>
</dbReference>
<name>A0ABP8TMT0_9ACTN</name>
<sequence length="99" mass="10035">MHGGSGSGAAPAAAPVAANSVSIKGFAFAPASVSVKAGTTVTWTNKDEEPHTVVANGGAFHSAALTPGGVFRYRFTKPGSYPYVCSIHPFMRGTVVVTP</sequence>
<keyword evidence="3" id="KW-0574">Periplasm</keyword>
<gene>
    <name evidence="6" type="ORF">GCM10023195_39580</name>
</gene>
<dbReference type="Proteomes" id="UP001500212">
    <property type="component" value="Unassembled WGS sequence"/>
</dbReference>
<dbReference type="PANTHER" id="PTHR36507:SF1">
    <property type="entry name" value="BLL1555 PROTEIN"/>
    <property type="match status" value="1"/>
</dbReference>
<dbReference type="InterPro" id="IPR002386">
    <property type="entry name" value="Amicyanin/Pseudoazurin"/>
</dbReference>
<evidence type="ECO:0000256" key="2">
    <source>
        <dbReference type="ARBA" id="ARBA00022448"/>
    </source>
</evidence>
<reference evidence="7" key="1">
    <citation type="journal article" date="2019" name="Int. J. Syst. Evol. Microbiol.">
        <title>The Global Catalogue of Microorganisms (GCM) 10K type strain sequencing project: providing services to taxonomists for standard genome sequencing and annotation.</title>
        <authorList>
            <consortium name="The Broad Institute Genomics Platform"/>
            <consortium name="The Broad Institute Genome Sequencing Center for Infectious Disease"/>
            <person name="Wu L."/>
            <person name="Ma J."/>
        </authorList>
    </citation>
    <scope>NUCLEOTIDE SEQUENCE [LARGE SCALE GENOMIC DNA]</scope>
    <source>
        <strain evidence="7">JCM 17938</strain>
    </source>
</reference>
<dbReference type="SUPFAM" id="SSF49503">
    <property type="entry name" value="Cupredoxins"/>
    <property type="match status" value="1"/>
</dbReference>
<comment type="caution">
    <text evidence="6">The sequence shown here is derived from an EMBL/GenBank/DDBJ whole genome shotgun (WGS) entry which is preliminary data.</text>
</comment>
<keyword evidence="2" id="KW-0813">Transport</keyword>
<comment type="subcellular location">
    <subcellularLocation>
        <location evidence="1">Periplasm</location>
    </subcellularLocation>
</comment>
<keyword evidence="4" id="KW-0249">Electron transport</keyword>
<feature type="domain" description="EfeO-type cupredoxin-like" evidence="5">
    <location>
        <begin position="13"/>
        <end position="97"/>
    </location>
</feature>
<accession>A0ABP8TMT0</accession>